<evidence type="ECO:0000313" key="3">
    <source>
        <dbReference type="Proteomes" id="UP001147760"/>
    </source>
</evidence>
<feature type="compositionally biased region" description="Basic and acidic residues" evidence="1">
    <location>
        <begin position="1"/>
        <end position="17"/>
    </location>
</feature>
<sequence>MDNVNERVMREHWDRSLLGDQFWQDATRRADELTTSETQALTVPSPTQSPPKDPVQTTVTSSPEQSPKKKSRFQLSRLASLNNLRLRNPAQPSPTGTETTNSPGKSPGKSEKSSKKSSLRLPKLPSFKSLSLKRRGAILASTEGIVEVQKPTRPSILSPSTFLPPDSPLPPIPPPPLPAFRSLYKGPSAPNLDIAPPNPSEDSHPFPRAPNQLSVISFQEWLERESDSRPETVPTPHPARSSRISLLAHLNNGGTWDDIPRTKSVLELNMFFDVRKVSPERLADPDDDQNIDKSAGTEEVMVDKAMMTGSNIKSSVKNQIAMVDKATMTDFDIEDFVTDKVIMVDKVTMTDFDMESSATDKATTAELDIKGSATDNLPTDNGTAETDVNMESATKEPTTGGHLATDKTTSKNDDTTKSAGITVPTSKKSAAEQATTEQAGINTRCATKNQTSNDNPATDGFMMDLDSESSVTISLGTNTKNAKDKAAAHDSDMDGSSAISEEDSAELEDEIQITLLTLEQMRPLTQFRNLRVLKLVGMMKSYQPVIWQVLEMAVGLDIENPVGPSGWKPITNGWVMNVKSWAPPVYYGQGDGEINTKIGYGEYLDKYCIEKAKVLARSTEFPVPTYLPVKHLTLTGFAVDGDAFVMWFRNLEEVHFKKDCIDCGFWLSRAQRDVRVRHSNQFGVASGEAGPSGANFTELGEETLAELTAAVRGLRA</sequence>
<dbReference type="EMBL" id="JAPWDO010000009">
    <property type="protein sequence ID" value="KAJ5457344.1"/>
    <property type="molecule type" value="Genomic_DNA"/>
</dbReference>
<gene>
    <name evidence="2" type="ORF">N7530_012618</name>
</gene>
<comment type="caution">
    <text evidence="2">The sequence shown here is derived from an EMBL/GenBank/DDBJ whole genome shotgun (WGS) entry which is preliminary data.</text>
</comment>
<feature type="compositionally biased region" description="Basic and acidic residues" evidence="1">
    <location>
        <begin position="404"/>
        <end position="416"/>
    </location>
</feature>
<organism evidence="2 3">
    <name type="scientific">Penicillium desertorum</name>
    <dbReference type="NCBI Taxonomy" id="1303715"/>
    <lineage>
        <taxon>Eukaryota</taxon>
        <taxon>Fungi</taxon>
        <taxon>Dikarya</taxon>
        <taxon>Ascomycota</taxon>
        <taxon>Pezizomycotina</taxon>
        <taxon>Eurotiomycetes</taxon>
        <taxon>Eurotiomycetidae</taxon>
        <taxon>Eurotiales</taxon>
        <taxon>Aspergillaceae</taxon>
        <taxon>Penicillium</taxon>
    </lineage>
</organism>
<feature type="compositionally biased region" description="Polar residues" evidence="1">
    <location>
        <begin position="423"/>
        <end position="456"/>
    </location>
</feature>
<feature type="region of interest" description="Disordered" evidence="1">
    <location>
        <begin position="188"/>
        <end position="210"/>
    </location>
</feature>
<dbReference type="Proteomes" id="UP001147760">
    <property type="component" value="Unassembled WGS sequence"/>
</dbReference>
<protein>
    <submittedName>
        <fullName evidence="2">Uncharacterized protein</fullName>
    </submittedName>
</protein>
<reference evidence="2" key="1">
    <citation type="submission" date="2022-12" db="EMBL/GenBank/DDBJ databases">
        <authorList>
            <person name="Petersen C."/>
        </authorList>
    </citation>
    <scope>NUCLEOTIDE SEQUENCE</scope>
    <source>
        <strain evidence="2">IBT 17660</strain>
    </source>
</reference>
<feature type="compositionally biased region" description="Low complexity" evidence="1">
    <location>
        <begin position="75"/>
        <end position="88"/>
    </location>
</feature>
<keyword evidence="3" id="KW-1185">Reference proteome</keyword>
<reference evidence="2" key="2">
    <citation type="journal article" date="2023" name="IMA Fungus">
        <title>Comparative genomic study of the Penicillium genus elucidates a diverse pangenome and 15 lateral gene transfer events.</title>
        <authorList>
            <person name="Petersen C."/>
            <person name="Sorensen T."/>
            <person name="Nielsen M.R."/>
            <person name="Sondergaard T.E."/>
            <person name="Sorensen J.L."/>
            <person name="Fitzpatrick D.A."/>
            <person name="Frisvad J.C."/>
            <person name="Nielsen K.L."/>
        </authorList>
    </citation>
    <scope>NUCLEOTIDE SEQUENCE</scope>
    <source>
        <strain evidence="2">IBT 17660</strain>
    </source>
</reference>
<feature type="region of interest" description="Disordered" evidence="1">
    <location>
        <begin position="151"/>
        <end position="171"/>
    </location>
</feature>
<accession>A0A9W9WG77</accession>
<feature type="compositionally biased region" description="Basic and acidic residues" evidence="1">
    <location>
        <begin position="481"/>
        <end position="492"/>
    </location>
</feature>
<feature type="region of interest" description="Disordered" evidence="1">
    <location>
        <begin position="1"/>
        <end position="122"/>
    </location>
</feature>
<dbReference type="OrthoDB" id="5368934at2759"/>
<evidence type="ECO:0000313" key="2">
    <source>
        <dbReference type="EMBL" id="KAJ5457344.1"/>
    </source>
</evidence>
<feature type="compositionally biased region" description="Polar residues" evidence="1">
    <location>
        <begin position="33"/>
        <end position="46"/>
    </location>
</feature>
<feature type="region of interest" description="Disordered" evidence="1">
    <location>
        <begin position="480"/>
        <end position="504"/>
    </location>
</feature>
<name>A0A9W9WG77_9EURO</name>
<dbReference type="AlphaFoldDB" id="A0A9W9WG77"/>
<proteinExistence type="predicted"/>
<feature type="region of interest" description="Disordered" evidence="1">
    <location>
        <begin position="390"/>
        <end position="463"/>
    </location>
</feature>
<feature type="compositionally biased region" description="Polar residues" evidence="1">
    <location>
        <begin position="55"/>
        <end position="65"/>
    </location>
</feature>
<evidence type="ECO:0000256" key="1">
    <source>
        <dbReference type="SAM" id="MobiDB-lite"/>
    </source>
</evidence>